<dbReference type="RefSeq" id="WP_267624324.1">
    <property type="nucleotide sequence ID" value="NZ_JAODIW010000008.1"/>
</dbReference>
<keyword evidence="4" id="KW-1185">Reference proteome</keyword>
<feature type="domain" description="DUF7999" evidence="2">
    <location>
        <begin position="38"/>
        <end position="108"/>
    </location>
</feature>
<dbReference type="EMBL" id="JBHSDS010000006">
    <property type="protein sequence ID" value="MFC4358097.1"/>
    <property type="molecule type" value="Genomic_DNA"/>
</dbReference>
<comment type="caution">
    <text evidence="3">The sequence shown here is derived from an EMBL/GenBank/DDBJ whole genome shotgun (WGS) entry which is preliminary data.</text>
</comment>
<proteinExistence type="predicted"/>
<reference evidence="3 4" key="1">
    <citation type="journal article" date="2019" name="Int. J. Syst. Evol. Microbiol.">
        <title>The Global Catalogue of Microorganisms (GCM) 10K type strain sequencing project: providing services to taxonomists for standard genome sequencing and annotation.</title>
        <authorList>
            <consortium name="The Broad Institute Genomics Platform"/>
            <consortium name="The Broad Institute Genome Sequencing Center for Infectious Disease"/>
            <person name="Wu L."/>
            <person name="Ma J."/>
        </authorList>
    </citation>
    <scope>NUCLEOTIDE SEQUENCE [LARGE SCALE GENOMIC DNA]</scope>
    <source>
        <strain evidence="3 4">CGMCC 1.12553</strain>
    </source>
</reference>
<accession>A0ABD5PB22</accession>
<dbReference type="AlphaFoldDB" id="A0ABD5PB22"/>
<evidence type="ECO:0000313" key="3">
    <source>
        <dbReference type="EMBL" id="MFC4358097.1"/>
    </source>
</evidence>
<dbReference type="InterPro" id="IPR058312">
    <property type="entry name" value="DUF7999"/>
</dbReference>
<dbReference type="Proteomes" id="UP001595921">
    <property type="component" value="Unassembled WGS sequence"/>
</dbReference>
<evidence type="ECO:0000256" key="1">
    <source>
        <dbReference type="SAM" id="MobiDB-lite"/>
    </source>
</evidence>
<evidence type="ECO:0000259" key="2">
    <source>
        <dbReference type="Pfam" id="PF26006"/>
    </source>
</evidence>
<sequence length="109" mass="11296">MSHAVNGDGDPGVPPAPSGAAARSTASDTSAPDAAETADAATVTVWRSTAGHDSVTVFLERKHACRQLVDYATEELRRLLVGLPTGTTLTVRMEPVVGRGDGWRVTGVP</sequence>
<gene>
    <name evidence="3" type="ORF">ACFO0N_09070</name>
</gene>
<feature type="region of interest" description="Disordered" evidence="1">
    <location>
        <begin position="1"/>
        <end position="40"/>
    </location>
</feature>
<evidence type="ECO:0000313" key="4">
    <source>
        <dbReference type="Proteomes" id="UP001595921"/>
    </source>
</evidence>
<protein>
    <recommendedName>
        <fullName evidence="2">DUF7999 domain-containing protein</fullName>
    </recommendedName>
</protein>
<dbReference type="Pfam" id="PF26006">
    <property type="entry name" value="DUF7999"/>
    <property type="match status" value="1"/>
</dbReference>
<name>A0ABD5PB22_9EURY</name>
<feature type="compositionally biased region" description="Low complexity" evidence="1">
    <location>
        <begin position="18"/>
        <end position="40"/>
    </location>
</feature>
<organism evidence="3 4">
    <name type="scientific">Halobium salinum</name>
    <dbReference type="NCBI Taxonomy" id="1364940"/>
    <lineage>
        <taxon>Archaea</taxon>
        <taxon>Methanobacteriati</taxon>
        <taxon>Methanobacteriota</taxon>
        <taxon>Stenosarchaea group</taxon>
        <taxon>Halobacteria</taxon>
        <taxon>Halobacteriales</taxon>
        <taxon>Haloferacaceae</taxon>
        <taxon>Halobium</taxon>
    </lineage>
</organism>